<proteinExistence type="predicted"/>
<gene>
    <name evidence="2" type="ORF">MIND_00401600</name>
</gene>
<protein>
    <submittedName>
        <fullName evidence="2">Uncharacterized protein</fullName>
    </submittedName>
</protein>
<dbReference type="AlphaFoldDB" id="A0A8H6WBI3"/>
<dbReference type="Proteomes" id="UP000636479">
    <property type="component" value="Unassembled WGS sequence"/>
</dbReference>
<accession>A0A8H6WBI3</accession>
<name>A0A8H6WBI3_9AGAR</name>
<organism evidence="2 3">
    <name type="scientific">Mycena indigotica</name>
    <dbReference type="NCBI Taxonomy" id="2126181"/>
    <lineage>
        <taxon>Eukaryota</taxon>
        <taxon>Fungi</taxon>
        <taxon>Dikarya</taxon>
        <taxon>Basidiomycota</taxon>
        <taxon>Agaricomycotina</taxon>
        <taxon>Agaricomycetes</taxon>
        <taxon>Agaricomycetidae</taxon>
        <taxon>Agaricales</taxon>
        <taxon>Marasmiineae</taxon>
        <taxon>Mycenaceae</taxon>
        <taxon>Mycena</taxon>
    </lineage>
</organism>
<dbReference type="RefSeq" id="XP_037223726.1">
    <property type="nucleotide sequence ID" value="XM_037360841.1"/>
</dbReference>
<evidence type="ECO:0000256" key="1">
    <source>
        <dbReference type="SAM" id="MobiDB-lite"/>
    </source>
</evidence>
<sequence>MWNPPKANDLFRPPARKTAAPVARPVSQPPRFGFHRRLWRGPEGPNFSLKGSVAPGHIDAQLIGELAEGKNNKVLASINGAIGPGAAPIEVHWERGSLRARIVVWDLDGHIMVTHSGPRIGTATRRAMEIPEKYRAKAEESKGEKGKAKL</sequence>
<feature type="region of interest" description="Disordered" evidence="1">
    <location>
        <begin position="1"/>
        <end position="27"/>
    </location>
</feature>
<evidence type="ECO:0000313" key="3">
    <source>
        <dbReference type="Proteomes" id="UP000636479"/>
    </source>
</evidence>
<comment type="caution">
    <text evidence="2">The sequence shown here is derived from an EMBL/GenBank/DDBJ whole genome shotgun (WGS) entry which is preliminary data.</text>
</comment>
<keyword evidence="3" id="KW-1185">Reference proteome</keyword>
<reference evidence="2" key="1">
    <citation type="submission" date="2020-05" db="EMBL/GenBank/DDBJ databases">
        <title>Mycena genomes resolve the evolution of fungal bioluminescence.</title>
        <authorList>
            <person name="Tsai I.J."/>
        </authorList>
    </citation>
    <scope>NUCLEOTIDE SEQUENCE</scope>
    <source>
        <strain evidence="2">171206Taipei</strain>
    </source>
</reference>
<evidence type="ECO:0000313" key="2">
    <source>
        <dbReference type="EMBL" id="KAF7310276.1"/>
    </source>
</evidence>
<dbReference type="GeneID" id="59343357"/>
<dbReference type="EMBL" id="JACAZF010000003">
    <property type="protein sequence ID" value="KAF7310276.1"/>
    <property type="molecule type" value="Genomic_DNA"/>
</dbReference>